<dbReference type="EMBL" id="QKWP01000893">
    <property type="protein sequence ID" value="RIB13756.1"/>
    <property type="molecule type" value="Genomic_DNA"/>
</dbReference>
<feature type="transmembrane region" description="Helical" evidence="3">
    <location>
        <begin position="12"/>
        <end position="31"/>
    </location>
</feature>
<dbReference type="GO" id="GO:0000026">
    <property type="term" value="F:alpha-1,2-mannosyltransferase activity"/>
    <property type="evidence" value="ECO:0007669"/>
    <property type="project" value="TreeGrafter"/>
</dbReference>
<dbReference type="Proteomes" id="UP000266673">
    <property type="component" value="Unassembled WGS sequence"/>
</dbReference>
<dbReference type="PANTHER" id="PTHR31121">
    <property type="entry name" value="ALPHA-1,2 MANNOSYLTRANSFERASE KTR1"/>
    <property type="match status" value="1"/>
</dbReference>
<keyword evidence="3" id="KW-0472">Membrane</keyword>
<keyword evidence="3" id="KW-1133">Transmembrane helix</keyword>
<dbReference type="OrthoDB" id="439943at2759"/>
<evidence type="ECO:0000256" key="3">
    <source>
        <dbReference type="SAM" id="Phobius"/>
    </source>
</evidence>
<dbReference type="InterPro" id="IPR002685">
    <property type="entry name" value="Glyco_trans_15"/>
</dbReference>
<dbReference type="GO" id="GO:0006487">
    <property type="term" value="P:protein N-linked glycosylation"/>
    <property type="evidence" value="ECO:0007669"/>
    <property type="project" value="TreeGrafter"/>
</dbReference>
<evidence type="ECO:0000313" key="5">
    <source>
        <dbReference type="Proteomes" id="UP000266673"/>
    </source>
</evidence>
<evidence type="ECO:0000256" key="1">
    <source>
        <dbReference type="ARBA" id="ARBA00007677"/>
    </source>
</evidence>
<comment type="caution">
    <text evidence="4">The sequence shown here is derived from an EMBL/GenBank/DDBJ whole genome shotgun (WGS) entry which is preliminary data.</text>
</comment>
<dbReference type="PANTHER" id="PTHR31121:SF6">
    <property type="entry name" value="ALPHA-1,2 MANNOSYLTRANSFERASE KTR1"/>
    <property type="match status" value="1"/>
</dbReference>
<keyword evidence="3" id="KW-0812">Transmembrane</keyword>
<dbReference type="AlphaFoldDB" id="A0A397V371"/>
<protein>
    <submittedName>
        <fullName evidence="4">Glycosyltransferase Family 15 protein</fullName>
    </submittedName>
</protein>
<reference evidence="4 5" key="1">
    <citation type="submission" date="2018-06" db="EMBL/GenBank/DDBJ databases">
        <title>Comparative genomics reveals the genomic features of Rhizophagus irregularis, R. cerebriforme, R. diaphanum and Gigaspora rosea, and their symbiotic lifestyle signature.</title>
        <authorList>
            <person name="Morin E."/>
            <person name="San Clemente H."/>
            <person name="Chen E.C.H."/>
            <person name="De La Providencia I."/>
            <person name="Hainaut M."/>
            <person name="Kuo A."/>
            <person name="Kohler A."/>
            <person name="Murat C."/>
            <person name="Tang N."/>
            <person name="Roy S."/>
            <person name="Loubradou J."/>
            <person name="Henrissat B."/>
            <person name="Grigoriev I.V."/>
            <person name="Corradi N."/>
            <person name="Roux C."/>
            <person name="Martin F.M."/>
        </authorList>
    </citation>
    <scope>NUCLEOTIDE SEQUENCE [LARGE SCALE GENOMIC DNA]</scope>
    <source>
        <strain evidence="4 5">DAOM 194757</strain>
    </source>
</reference>
<dbReference type="InterPro" id="IPR029044">
    <property type="entry name" value="Nucleotide-diphossugar_trans"/>
</dbReference>
<proteinExistence type="inferred from homology"/>
<organism evidence="4 5">
    <name type="scientific">Gigaspora rosea</name>
    <dbReference type="NCBI Taxonomy" id="44941"/>
    <lineage>
        <taxon>Eukaryota</taxon>
        <taxon>Fungi</taxon>
        <taxon>Fungi incertae sedis</taxon>
        <taxon>Mucoromycota</taxon>
        <taxon>Glomeromycotina</taxon>
        <taxon>Glomeromycetes</taxon>
        <taxon>Diversisporales</taxon>
        <taxon>Gigasporaceae</taxon>
        <taxon>Gigaspora</taxon>
    </lineage>
</organism>
<name>A0A397V371_9GLOM</name>
<gene>
    <name evidence="4" type="ORF">C2G38_1706952</name>
</gene>
<dbReference type="GO" id="GO:0016020">
    <property type="term" value="C:membrane"/>
    <property type="evidence" value="ECO:0007669"/>
    <property type="project" value="InterPro"/>
</dbReference>
<evidence type="ECO:0000313" key="4">
    <source>
        <dbReference type="EMBL" id="RIB13756.1"/>
    </source>
</evidence>
<keyword evidence="5" id="KW-1185">Reference proteome</keyword>
<comment type="similarity">
    <text evidence="1">Belongs to the glycosyltransferase 15 family.</text>
</comment>
<dbReference type="STRING" id="44941.A0A397V371"/>
<dbReference type="Pfam" id="PF01793">
    <property type="entry name" value="Glyco_transf_15"/>
    <property type="match status" value="1"/>
</dbReference>
<accession>A0A397V371</accession>
<dbReference type="Gene3D" id="3.90.550.10">
    <property type="entry name" value="Spore Coat Polysaccharide Biosynthesis Protein SpsA, Chain A"/>
    <property type="match status" value="1"/>
</dbReference>
<keyword evidence="2 4" id="KW-0808">Transferase</keyword>
<dbReference type="GO" id="GO:0000032">
    <property type="term" value="P:cell wall mannoprotein biosynthetic process"/>
    <property type="evidence" value="ECO:0007669"/>
    <property type="project" value="TreeGrafter"/>
</dbReference>
<sequence length="165" mass="19511">MLFIHKNGKFYFKYILLALVAMALYILFYIVSKTYLKFDIPDINNNLQENNIKTGQIGKANACFMILSENSRLEGVKSTMRQIEDRFNHKYNYPYIFLNDVPFTQEFINFTKAMTKAKTKYGLVSKEHWSFPNYINIELVNKNIQEMANNRIPFGSSLSYRHMCR</sequence>
<evidence type="ECO:0000256" key="2">
    <source>
        <dbReference type="ARBA" id="ARBA00022679"/>
    </source>
</evidence>
<dbReference type="GO" id="GO:0005794">
    <property type="term" value="C:Golgi apparatus"/>
    <property type="evidence" value="ECO:0007669"/>
    <property type="project" value="TreeGrafter"/>
</dbReference>
<dbReference type="SUPFAM" id="SSF53448">
    <property type="entry name" value="Nucleotide-diphospho-sugar transferases"/>
    <property type="match status" value="1"/>
</dbReference>